<dbReference type="EMBL" id="JAHUZN010000013">
    <property type="protein sequence ID" value="KAG8471599.1"/>
    <property type="molecule type" value="Genomic_DNA"/>
</dbReference>
<proteinExistence type="predicted"/>
<evidence type="ECO:0000313" key="2">
    <source>
        <dbReference type="EMBL" id="KAG8471599.1"/>
    </source>
</evidence>
<reference evidence="2 3" key="1">
    <citation type="journal article" date="2021" name="bioRxiv">
        <title>The Gossypium anomalum genome as a resource for cotton improvement and evolutionary analysis of hybrid incompatibility.</title>
        <authorList>
            <person name="Grover C.E."/>
            <person name="Yuan D."/>
            <person name="Arick M.A."/>
            <person name="Miller E.R."/>
            <person name="Hu G."/>
            <person name="Peterson D.G."/>
            <person name="Wendel J.F."/>
            <person name="Udall J.A."/>
        </authorList>
    </citation>
    <scope>NUCLEOTIDE SEQUENCE [LARGE SCALE GENOMIC DNA]</scope>
    <source>
        <strain evidence="2">JFW-Udall</strain>
        <tissue evidence="2">Leaf</tissue>
    </source>
</reference>
<evidence type="ECO:0000313" key="3">
    <source>
        <dbReference type="Proteomes" id="UP000701853"/>
    </source>
</evidence>
<accession>A0A8J5XVT1</accession>
<feature type="region of interest" description="Disordered" evidence="1">
    <location>
        <begin position="1"/>
        <end position="26"/>
    </location>
</feature>
<dbReference type="AlphaFoldDB" id="A0A8J5XVT1"/>
<sequence>MRIRNSRPPFPLPSVSDPTSRFTHRLPSGNGLYFDDRFLVQETNRQIGWSFYHLKNAARQVSEEGPCGELNKVLTMETGPINCQDKEKRKSYRMQEKSSQAMGGPHEAQANRADEGSEPYLFIKDNKDGNTSSGAVNFDIAQPFTSYELGGEVSDKKKKQICLLETEMARGRKEDAILEKKMELGNVSEKSIEDEYGSKRTRTLFCPTNCEYFFLPENEGFEGYGMQGGMSFEDMVVETKEKPRRVKKRKEGDQSGDAKWYTERFISKQASNEGKSSKRGKHTADAQWEKRKLRKTKSRSGRPRKLLSWFAFTLWQYALWHHYNFKPYILKSLKLFEQSFT</sequence>
<name>A0A8J5XVT1_9ROSI</name>
<dbReference type="Proteomes" id="UP000701853">
    <property type="component" value="Chromosome 13"/>
</dbReference>
<organism evidence="2 3">
    <name type="scientific">Gossypium anomalum</name>
    <dbReference type="NCBI Taxonomy" id="47600"/>
    <lineage>
        <taxon>Eukaryota</taxon>
        <taxon>Viridiplantae</taxon>
        <taxon>Streptophyta</taxon>
        <taxon>Embryophyta</taxon>
        <taxon>Tracheophyta</taxon>
        <taxon>Spermatophyta</taxon>
        <taxon>Magnoliopsida</taxon>
        <taxon>eudicotyledons</taxon>
        <taxon>Gunneridae</taxon>
        <taxon>Pentapetalae</taxon>
        <taxon>rosids</taxon>
        <taxon>malvids</taxon>
        <taxon>Malvales</taxon>
        <taxon>Malvaceae</taxon>
        <taxon>Malvoideae</taxon>
        <taxon>Gossypium</taxon>
    </lineage>
</organism>
<feature type="region of interest" description="Disordered" evidence="1">
    <location>
        <begin position="84"/>
        <end position="111"/>
    </location>
</feature>
<comment type="caution">
    <text evidence="2">The sequence shown here is derived from an EMBL/GenBank/DDBJ whole genome shotgun (WGS) entry which is preliminary data.</text>
</comment>
<protein>
    <submittedName>
        <fullName evidence="2">Uncharacterized protein</fullName>
    </submittedName>
</protein>
<gene>
    <name evidence="2" type="ORF">CXB51_036852</name>
</gene>
<feature type="compositionally biased region" description="Basic and acidic residues" evidence="1">
    <location>
        <begin position="84"/>
        <end position="96"/>
    </location>
</feature>
<evidence type="ECO:0000256" key="1">
    <source>
        <dbReference type="SAM" id="MobiDB-lite"/>
    </source>
</evidence>
<keyword evidence="3" id="KW-1185">Reference proteome</keyword>
<feature type="region of interest" description="Disordered" evidence="1">
    <location>
        <begin position="269"/>
        <end position="299"/>
    </location>
</feature>
<dbReference type="OrthoDB" id="838300at2759"/>